<dbReference type="PANTHER" id="PTHR45650:SF3">
    <property type="entry name" value="OS01G0748500 PROTEIN"/>
    <property type="match status" value="1"/>
</dbReference>
<keyword evidence="4 8" id="KW-0732">Signal</keyword>
<keyword evidence="5" id="KW-0378">Hydrolase</keyword>
<keyword evidence="9" id="KW-1185">Reference proteome</keyword>
<sequence length="355" mass="39504">MAFNDTLRILLPFLFLTQCLQNFVRGEPQVPCYFIFGDSLVDSGNNNQLNTQAKANYLPYGVDFPEGFTGRFTNNRTITDIIGQLLGFEDFIPPFANKMEDIIRGVNYASAVSGIRDETGKQQGDRIPLNEQLRNHLITVLRITKIMKSASAARQYLQKCIYVVITGNNDYINNYFVPDIYPTSRLYTPQQFADGLARQYSNQLKDLYFSGARKVAIFGVGLIGLTPEIIGRFGANYSMVNDAAQLFSNKLLPLVNDLNSHLTGAKFTYINTTGITVTSNDSLSLLNTQDTCCPVVQDLGTCVPGSTPCTDRTQYAYFDGFHPTDVVNEGFAGRAYNEKLPSDASPYDISRLARL</sequence>
<reference evidence="9" key="1">
    <citation type="journal article" date="2020" name="Plant Biotechnol. J.">
        <title>The pomegranate (Punica granatum L.) draft genome dissects genetic divergence between soft- and hard-seeded cultivars.</title>
        <authorList>
            <person name="Luo X."/>
            <person name="Li H."/>
            <person name="Wu Z."/>
            <person name="Yao W."/>
            <person name="Zhao P."/>
            <person name="Cao D."/>
            <person name="Yu H."/>
            <person name="Li K."/>
            <person name="Poudel K."/>
            <person name="Zhao D."/>
            <person name="Zhang F."/>
            <person name="Xia X."/>
            <person name="Chen L."/>
            <person name="Wang Q."/>
            <person name="Jing D."/>
            <person name="Cao S."/>
        </authorList>
    </citation>
    <scope>NUCLEOTIDE SEQUENCE [LARGE SCALE GENOMIC DNA]</scope>
</reference>
<keyword evidence="3" id="KW-0964">Secreted</keyword>
<dbReference type="AlphaFoldDB" id="A0A6P8CK86"/>
<dbReference type="Proteomes" id="UP000515151">
    <property type="component" value="Chromosome 2"/>
</dbReference>
<protein>
    <submittedName>
        <fullName evidence="10 11">GDSL esterase/lipase At5g45670-like</fullName>
    </submittedName>
</protein>
<comment type="similarity">
    <text evidence="2">Belongs to the 'GDSL' lipolytic enzyme family.</text>
</comment>
<proteinExistence type="inferred from homology"/>
<keyword evidence="7" id="KW-0443">Lipid metabolism</keyword>
<evidence type="ECO:0000256" key="2">
    <source>
        <dbReference type="ARBA" id="ARBA00008668"/>
    </source>
</evidence>
<evidence type="ECO:0000256" key="8">
    <source>
        <dbReference type="SAM" id="SignalP"/>
    </source>
</evidence>
<evidence type="ECO:0000256" key="5">
    <source>
        <dbReference type="ARBA" id="ARBA00022801"/>
    </source>
</evidence>
<evidence type="ECO:0000256" key="6">
    <source>
        <dbReference type="ARBA" id="ARBA00022963"/>
    </source>
</evidence>
<dbReference type="PANTHER" id="PTHR45650">
    <property type="entry name" value="GDSL-LIKE LIPASE/ACYLHYDROLASE-RELATED"/>
    <property type="match status" value="1"/>
</dbReference>
<evidence type="ECO:0000256" key="4">
    <source>
        <dbReference type="ARBA" id="ARBA00022729"/>
    </source>
</evidence>
<dbReference type="InterPro" id="IPR035669">
    <property type="entry name" value="SGNH_plant_lipase-like"/>
</dbReference>
<evidence type="ECO:0000313" key="11">
    <source>
        <dbReference type="RefSeq" id="XP_031383730.1"/>
    </source>
</evidence>
<dbReference type="GO" id="GO:0005576">
    <property type="term" value="C:extracellular region"/>
    <property type="evidence" value="ECO:0007669"/>
    <property type="project" value="UniProtKB-SubCell"/>
</dbReference>
<dbReference type="OrthoDB" id="1683520at2759"/>
<accession>A0A6P8CK86</accession>
<dbReference type="InterPro" id="IPR036514">
    <property type="entry name" value="SGNH_hydro_sf"/>
</dbReference>
<gene>
    <name evidence="11" type="primary">LOC116197673</name>
    <name evidence="10" type="synonym">LOC116190343</name>
</gene>
<dbReference type="CDD" id="cd01837">
    <property type="entry name" value="SGNH_plant_lipase_like"/>
    <property type="match status" value="1"/>
</dbReference>
<evidence type="ECO:0000313" key="10">
    <source>
        <dbReference type="RefSeq" id="XP_031375892.1"/>
    </source>
</evidence>
<feature type="signal peptide" evidence="8">
    <location>
        <begin position="1"/>
        <end position="26"/>
    </location>
</feature>
<dbReference type="RefSeq" id="XP_031375892.1">
    <property type="nucleotide sequence ID" value="XM_031520032.1"/>
</dbReference>
<name>A0A6P8CK86_PUNGR</name>
<dbReference type="GO" id="GO:0016788">
    <property type="term" value="F:hydrolase activity, acting on ester bonds"/>
    <property type="evidence" value="ECO:0007669"/>
    <property type="project" value="InterPro"/>
</dbReference>
<dbReference type="Pfam" id="PF00657">
    <property type="entry name" value="Lipase_GDSL"/>
    <property type="match status" value="1"/>
</dbReference>
<organism evidence="9 11">
    <name type="scientific">Punica granatum</name>
    <name type="common">Pomegranate</name>
    <dbReference type="NCBI Taxonomy" id="22663"/>
    <lineage>
        <taxon>Eukaryota</taxon>
        <taxon>Viridiplantae</taxon>
        <taxon>Streptophyta</taxon>
        <taxon>Embryophyta</taxon>
        <taxon>Tracheophyta</taxon>
        <taxon>Spermatophyta</taxon>
        <taxon>Magnoliopsida</taxon>
        <taxon>eudicotyledons</taxon>
        <taxon>Gunneridae</taxon>
        <taxon>Pentapetalae</taxon>
        <taxon>rosids</taxon>
        <taxon>malvids</taxon>
        <taxon>Myrtales</taxon>
        <taxon>Lythraceae</taxon>
        <taxon>Punica</taxon>
    </lineage>
</organism>
<evidence type="ECO:0000256" key="3">
    <source>
        <dbReference type="ARBA" id="ARBA00022525"/>
    </source>
</evidence>
<dbReference type="Gene3D" id="3.40.50.1110">
    <property type="entry name" value="SGNH hydrolase"/>
    <property type="match status" value="1"/>
</dbReference>
<dbReference type="InterPro" id="IPR051238">
    <property type="entry name" value="GDSL_esterase/lipase"/>
</dbReference>
<dbReference type="InterPro" id="IPR001087">
    <property type="entry name" value="GDSL"/>
</dbReference>
<evidence type="ECO:0000256" key="7">
    <source>
        <dbReference type="ARBA" id="ARBA00023098"/>
    </source>
</evidence>
<feature type="chain" id="PRO_5044652681" evidence="8">
    <location>
        <begin position="27"/>
        <end position="355"/>
    </location>
</feature>
<dbReference type="GO" id="GO:0016042">
    <property type="term" value="P:lipid catabolic process"/>
    <property type="evidence" value="ECO:0007669"/>
    <property type="project" value="UniProtKB-KW"/>
</dbReference>
<evidence type="ECO:0000313" key="9">
    <source>
        <dbReference type="Proteomes" id="UP000515151"/>
    </source>
</evidence>
<dbReference type="RefSeq" id="XP_031383730.1">
    <property type="nucleotide sequence ID" value="XM_031527870.1"/>
</dbReference>
<comment type="subcellular location">
    <subcellularLocation>
        <location evidence="1">Secreted</location>
    </subcellularLocation>
</comment>
<dbReference type="GeneID" id="116197673"/>
<evidence type="ECO:0000256" key="1">
    <source>
        <dbReference type="ARBA" id="ARBA00004613"/>
    </source>
</evidence>
<reference evidence="10 11" key="2">
    <citation type="submission" date="2025-04" db="UniProtKB">
        <authorList>
            <consortium name="RefSeq"/>
        </authorList>
    </citation>
    <scope>IDENTIFICATION</scope>
    <source>
        <tissue evidence="10 11">Leaf</tissue>
    </source>
</reference>
<keyword evidence="6" id="KW-0442">Lipid degradation</keyword>